<dbReference type="EMBL" id="BJHY01000001">
    <property type="protein sequence ID" value="GDY73990.1"/>
    <property type="molecule type" value="Genomic_DNA"/>
</dbReference>
<dbReference type="InterPro" id="IPR022644">
    <property type="entry name" value="De-COase2_N"/>
</dbReference>
<sequence length="508" mass="53855">MAVTGPPALPTLPALPDPAADAVLGSGLLEELAYALGGPFHFLLPDAFDANLRALHSVLDETGVDGFVYFAKKANKAAVWAERSAAGGAGVDVASAAELRQALGHGVRGEHLVVTGPAKDLALLGLAVRHGALIAVDALDELDTLITTVSGDRTRPARLLLRCLPPAQPHSRFGLGEAEVALALERCVTAGEAVRMEGFSFHLSGYDVKLRADLAGHLVELCLKARVLGLEADRISIGGGLPVSYSSAADWNTFLTRQNGGHYHADRTFDPDGFYPYHSPVAGADALRRILATRPEGHRPSLAALLNDAGITLLLEPGRALLDRAGGTVFRVQGVKDRDGYQLLTVNGTSLSLSEQWFNSEYLPDPHLLSAHPDTPDAVWPAAVGAATCLESDMLTWRKVPFPADRAPGTCWSTRTPPATRWTPTSPPSTTWRCRPRWSSTTPTGPARAGASTVTPPDPEPTSPTDSPGEFRCPDPCGARPWSPACPTSSATPRCWNSRPRRPAAACC</sequence>
<dbReference type="GO" id="GO:0008836">
    <property type="term" value="F:diaminopimelate decarboxylase activity"/>
    <property type="evidence" value="ECO:0007669"/>
    <property type="project" value="TreeGrafter"/>
</dbReference>
<evidence type="ECO:0000259" key="4">
    <source>
        <dbReference type="Pfam" id="PF02784"/>
    </source>
</evidence>
<dbReference type="SUPFAM" id="SSF50621">
    <property type="entry name" value="Alanine racemase C-terminal domain-like"/>
    <property type="match status" value="1"/>
</dbReference>
<accession>A0A4D4MPI1</accession>
<dbReference type="SUPFAM" id="SSF51419">
    <property type="entry name" value="PLP-binding barrel"/>
    <property type="match status" value="1"/>
</dbReference>
<dbReference type="InterPro" id="IPR000183">
    <property type="entry name" value="Orn/DAP/Arg_de-COase"/>
</dbReference>
<dbReference type="Gene3D" id="2.40.37.10">
    <property type="entry name" value="Lyase, Ornithine Decarboxylase, Chain A, domain 1"/>
    <property type="match status" value="1"/>
</dbReference>
<dbReference type="Gene3D" id="3.20.20.10">
    <property type="entry name" value="Alanine racemase"/>
    <property type="match status" value="1"/>
</dbReference>
<evidence type="ECO:0000256" key="1">
    <source>
        <dbReference type="ARBA" id="ARBA00001933"/>
    </source>
</evidence>
<keyword evidence="2" id="KW-0663">Pyridoxal phosphate</keyword>
<dbReference type="GO" id="GO:0009089">
    <property type="term" value="P:lysine biosynthetic process via diaminopimelate"/>
    <property type="evidence" value="ECO:0007669"/>
    <property type="project" value="TreeGrafter"/>
</dbReference>
<proteinExistence type="predicted"/>
<feature type="region of interest" description="Disordered" evidence="3">
    <location>
        <begin position="407"/>
        <end position="508"/>
    </location>
</feature>
<comment type="caution">
    <text evidence="5">The sequence shown here is derived from an EMBL/GenBank/DDBJ whole genome shotgun (WGS) entry which is preliminary data.</text>
</comment>
<dbReference type="PANTHER" id="PTHR43727">
    <property type="entry name" value="DIAMINOPIMELATE DECARBOXYLASE"/>
    <property type="match status" value="1"/>
</dbReference>
<dbReference type="PRINTS" id="PR01179">
    <property type="entry name" value="ODADCRBXLASE"/>
</dbReference>
<evidence type="ECO:0000256" key="2">
    <source>
        <dbReference type="ARBA" id="ARBA00022898"/>
    </source>
</evidence>
<dbReference type="Proteomes" id="UP000299211">
    <property type="component" value="Unassembled WGS sequence"/>
</dbReference>
<evidence type="ECO:0000256" key="3">
    <source>
        <dbReference type="SAM" id="MobiDB-lite"/>
    </source>
</evidence>
<dbReference type="PANTHER" id="PTHR43727:SF2">
    <property type="entry name" value="GROUP IV DECARBOXYLASE"/>
    <property type="match status" value="1"/>
</dbReference>
<comment type="cofactor">
    <cofactor evidence="1">
        <name>pyridoxal 5'-phosphate</name>
        <dbReference type="ChEBI" id="CHEBI:597326"/>
    </cofactor>
</comment>
<organism evidence="5 6">
    <name type="scientific">Streptomyces avermitilis</name>
    <dbReference type="NCBI Taxonomy" id="33903"/>
    <lineage>
        <taxon>Bacteria</taxon>
        <taxon>Bacillati</taxon>
        <taxon>Actinomycetota</taxon>
        <taxon>Actinomycetes</taxon>
        <taxon>Kitasatosporales</taxon>
        <taxon>Streptomycetaceae</taxon>
        <taxon>Streptomyces</taxon>
    </lineage>
</organism>
<dbReference type="Pfam" id="PF02784">
    <property type="entry name" value="Orn_Arg_deC_N"/>
    <property type="match status" value="1"/>
</dbReference>
<dbReference type="InterPro" id="IPR009006">
    <property type="entry name" value="Ala_racemase/Decarboxylase_C"/>
</dbReference>
<reference evidence="5 6" key="1">
    <citation type="submission" date="2019-04" db="EMBL/GenBank/DDBJ databases">
        <title>Draft genome sequences of Streptomyces avermitilis ATCC 31267.</title>
        <authorList>
            <person name="Komaki H."/>
            <person name="Tamura T."/>
            <person name="Hosoyama A."/>
        </authorList>
    </citation>
    <scope>NUCLEOTIDE SEQUENCE [LARGE SCALE GENOMIC DNA]</scope>
    <source>
        <strain evidence="5 6">ATCC 31267</strain>
    </source>
</reference>
<dbReference type="STRING" id="33903.AQJ43_33460"/>
<dbReference type="AlphaFoldDB" id="A0A4D4MPI1"/>
<protein>
    <recommendedName>
        <fullName evidence="4">Orn/DAP/Arg decarboxylase 2 N-terminal domain-containing protein</fullName>
    </recommendedName>
</protein>
<gene>
    <name evidence="5" type="ORF">SAV31267_034750</name>
</gene>
<dbReference type="InterPro" id="IPR029066">
    <property type="entry name" value="PLP-binding_barrel"/>
</dbReference>
<feature type="domain" description="Orn/DAP/Arg decarboxylase 2 N-terminal" evidence="4">
    <location>
        <begin position="61"/>
        <end position="248"/>
    </location>
</feature>
<evidence type="ECO:0000313" key="6">
    <source>
        <dbReference type="Proteomes" id="UP000299211"/>
    </source>
</evidence>
<name>A0A4D4MPI1_STRAX</name>
<evidence type="ECO:0000313" key="5">
    <source>
        <dbReference type="EMBL" id="GDY73990.1"/>
    </source>
</evidence>
<feature type="compositionally biased region" description="Low complexity" evidence="3">
    <location>
        <begin position="412"/>
        <end position="433"/>
    </location>
</feature>